<dbReference type="AlphaFoldDB" id="A0A8X6KBE0"/>
<proteinExistence type="predicted"/>
<name>A0A8X6KBE0_TRICU</name>
<dbReference type="Proteomes" id="UP000887116">
    <property type="component" value="Unassembled WGS sequence"/>
</dbReference>
<dbReference type="OrthoDB" id="6754272at2759"/>
<protein>
    <submittedName>
        <fullName evidence="1">Uncharacterized protein</fullName>
    </submittedName>
</protein>
<dbReference type="EMBL" id="BMAO01000429">
    <property type="protein sequence ID" value="GFQ66828.1"/>
    <property type="molecule type" value="Genomic_DNA"/>
</dbReference>
<keyword evidence="2" id="KW-1185">Reference proteome</keyword>
<accession>A0A8X6KBE0</accession>
<evidence type="ECO:0000313" key="2">
    <source>
        <dbReference type="Proteomes" id="UP000887116"/>
    </source>
</evidence>
<gene>
    <name evidence="1" type="ORF">TNCT_738751</name>
</gene>
<organism evidence="1 2">
    <name type="scientific">Trichonephila clavata</name>
    <name type="common">Joro spider</name>
    <name type="synonym">Nephila clavata</name>
    <dbReference type="NCBI Taxonomy" id="2740835"/>
    <lineage>
        <taxon>Eukaryota</taxon>
        <taxon>Metazoa</taxon>
        <taxon>Ecdysozoa</taxon>
        <taxon>Arthropoda</taxon>
        <taxon>Chelicerata</taxon>
        <taxon>Arachnida</taxon>
        <taxon>Araneae</taxon>
        <taxon>Araneomorphae</taxon>
        <taxon>Entelegynae</taxon>
        <taxon>Araneoidea</taxon>
        <taxon>Nephilidae</taxon>
        <taxon>Trichonephila</taxon>
    </lineage>
</organism>
<comment type="caution">
    <text evidence="1">The sequence shown here is derived from an EMBL/GenBank/DDBJ whole genome shotgun (WGS) entry which is preliminary data.</text>
</comment>
<sequence>MIQIGFRQRIYINEESSPTSHQVSKSPVEACRKIDGTVCAAVLTKDICTGLYVLVQLLCKSGKKITQYRYVGVCQSDMDEHGEIRVQFLTTIDRKRFTEIMKDISDVRFRDIMTKLEAPEKNSDENNMFIEFSVNIDVFVKK</sequence>
<reference evidence="1" key="1">
    <citation type="submission" date="2020-07" db="EMBL/GenBank/DDBJ databases">
        <title>Multicomponent nature underlies the extraordinary mechanical properties of spider dragline silk.</title>
        <authorList>
            <person name="Kono N."/>
            <person name="Nakamura H."/>
            <person name="Mori M."/>
            <person name="Yoshida Y."/>
            <person name="Ohtoshi R."/>
            <person name="Malay A.D."/>
            <person name="Moran D.A.P."/>
            <person name="Tomita M."/>
            <person name="Numata K."/>
            <person name="Arakawa K."/>
        </authorList>
    </citation>
    <scope>NUCLEOTIDE SEQUENCE</scope>
</reference>
<evidence type="ECO:0000313" key="1">
    <source>
        <dbReference type="EMBL" id="GFQ66828.1"/>
    </source>
</evidence>